<proteinExistence type="predicted"/>
<name>A0A6S6XZ96_9PROT</name>
<dbReference type="Pfam" id="PF16998">
    <property type="entry name" value="17kDa_Anti_2"/>
    <property type="match status" value="1"/>
</dbReference>
<dbReference type="InterPro" id="IPR032635">
    <property type="entry name" value="Anti_2"/>
</dbReference>
<evidence type="ECO:0000313" key="2">
    <source>
        <dbReference type="EMBL" id="CAB1368229.1"/>
    </source>
</evidence>
<evidence type="ECO:0000313" key="3">
    <source>
        <dbReference type="Proteomes" id="UP000515733"/>
    </source>
</evidence>
<reference evidence="2 3" key="1">
    <citation type="submission" date="2020-03" db="EMBL/GenBank/DDBJ databases">
        <authorList>
            <consortium name="Genoscope - CEA"/>
            <person name="William W."/>
        </authorList>
    </citation>
    <scope>NUCLEOTIDE SEQUENCE [LARGE SCALE GENOMIC DNA]</scope>
    <source>
        <strain evidence="3">DSM 16959</strain>
    </source>
</reference>
<accession>A0A6S6XZ96</accession>
<protein>
    <recommendedName>
        <fullName evidence="1">Surface antigen domain-containing protein</fullName>
    </recommendedName>
</protein>
<gene>
    <name evidence="2" type="ORF">DENOEST_1064</name>
</gene>
<sequence>MNTGHLLLVLALTSLFQAPAQAELILDSASTDWRGFQMPYRQDDDRRPWFRRHGVATTRCDTAALGSQVGSTRDATIGVHLGRSTDTGMDAVDRACLGRALESAPERRSVRWRNYRSGAEYDIVPLRRENHNGLQCRFFEGSSLRDGQRLALRGKACRAADGIWRVA</sequence>
<feature type="domain" description="Surface antigen" evidence="1">
    <location>
        <begin position="104"/>
        <end position="166"/>
    </location>
</feature>
<dbReference type="OrthoDB" id="5296356at2"/>
<dbReference type="EMBL" id="LR778301">
    <property type="protein sequence ID" value="CAB1368229.1"/>
    <property type="molecule type" value="Genomic_DNA"/>
</dbReference>
<dbReference type="Proteomes" id="UP000515733">
    <property type="component" value="Chromosome"/>
</dbReference>
<dbReference type="AlphaFoldDB" id="A0A6S6XZ96"/>
<keyword evidence="3" id="KW-1185">Reference proteome</keyword>
<evidence type="ECO:0000259" key="1">
    <source>
        <dbReference type="Pfam" id="PF16998"/>
    </source>
</evidence>
<dbReference type="KEGG" id="doe:DENOEST_1064"/>
<dbReference type="RefSeq" id="WP_145771881.1">
    <property type="nucleotide sequence ID" value="NZ_LR778301.1"/>
</dbReference>
<organism evidence="2 3">
    <name type="scientific">Denitratisoma oestradiolicum</name>
    <dbReference type="NCBI Taxonomy" id="311182"/>
    <lineage>
        <taxon>Bacteria</taxon>
        <taxon>Pseudomonadati</taxon>
        <taxon>Pseudomonadota</taxon>
        <taxon>Betaproteobacteria</taxon>
        <taxon>Nitrosomonadales</taxon>
        <taxon>Sterolibacteriaceae</taxon>
        <taxon>Denitratisoma</taxon>
    </lineage>
</organism>